<evidence type="ECO:0000313" key="4">
    <source>
        <dbReference type="Proteomes" id="UP000292884"/>
    </source>
</evidence>
<organism evidence="3 4">
    <name type="scientific">Pedobacter frigiditerrae</name>
    <dbReference type="NCBI Taxonomy" id="2530452"/>
    <lineage>
        <taxon>Bacteria</taxon>
        <taxon>Pseudomonadati</taxon>
        <taxon>Bacteroidota</taxon>
        <taxon>Sphingobacteriia</taxon>
        <taxon>Sphingobacteriales</taxon>
        <taxon>Sphingobacteriaceae</taxon>
        <taxon>Pedobacter</taxon>
    </lineage>
</organism>
<dbReference type="OrthoDB" id="290051at2"/>
<dbReference type="InterPro" id="IPR050879">
    <property type="entry name" value="Acyltransferase_3"/>
</dbReference>
<evidence type="ECO:0000256" key="1">
    <source>
        <dbReference type="SAM" id="Phobius"/>
    </source>
</evidence>
<evidence type="ECO:0000313" key="3">
    <source>
        <dbReference type="EMBL" id="TCC89276.1"/>
    </source>
</evidence>
<feature type="transmembrane region" description="Helical" evidence="1">
    <location>
        <begin position="201"/>
        <end position="218"/>
    </location>
</feature>
<keyword evidence="1" id="KW-1133">Transmembrane helix</keyword>
<dbReference type="InterPro" id="IPR002656">
    <property type="entry name" value="Acyl_transf_3_dom"/>
</dbReference>
<dbReference type="GO" id="GO:0016747">
    <property type="term" value="F:acyltransferase activity, transferring groups other than amino-acyl groups"/>
    <property type="evidence" value="ECO:0007669"/>
    <property type="project" value="InterPro"/>
</dbReference>
<dbReference type="RefSeq" id="WP_131554263.1">
    <property type="nucleotide sequence ID" value="NZ_SJSK01000004.1"/>
</dbReference>
<evidence type="ECO:0000259" key="2">
    <source>
        <dbReference type="Pfam" id="PF01757"/>
    </source>
</evidence>
<dbReference type="Proteomes" id="UP000292884">
    <property type="component" value="Unassembled WGS sequence"/>
</dbReference>
<dbReference type="EMBL" id="SJSK01000004">
    <property type="protein sequence ID" value="TCC89276.1"/>
    <property type="molecule type" value="Genomic_DNA"/>
</dbReference>
<feature type="transmembrane region" description="Helical" evidence="1">
    <location>
        <begin position="41"/>
        <end position="62"/>
    </location>
</feature>
<sequence length="359" mass="42565">MKRNLQLDFLRFMGVILVVIHHVPFHDTTAFGAFISVIQTGGWVGVDLFFVLSGYLIAGLIIKEYEANQTFNIRLFLIRRGFKIYPAYYFFLIYQFWYSANFAKYPQQLNRFFHEVFFITNYTKNNNGHLWSISVEEHFYVLLAIAFVVLIKLKKVNLKSMLLLYLILLAVGVFGRAYNFLTYHNYDFDRDYTPSHLRFDAMFFGVLIAFVANYKKELMQRILSNKYRPFYFTLCLLFISTNFIYGRWDTPLQAIISLSLNPICFGYVMVCLIDYNNPTFLKIIKPLSYIGAYSYSIYLFHIHFLVLSLKLFHYGHTVFYISYVVFAFIGGIIVSKAIEYPFLKIRERYFPNRYKLKKV</sequence>
<feature type="transmembrane region" description="Helical" evidence="1">
    <location>
        <begin position="230"/>
        <end position="248"/>
    </location>
</feature>
<dbReference type="Pfam" id="PF01757">
    <property type="entry name" value="Acyl_transf_3"/>
    <property type="match status" value="1"/>
</dbReference>
<accession>A0A4V6N5P5</accession>
<dbReference type="PANTHER" id="PTHR23028:SF53">
    <property type="entry name" value="ACYL_TRANSF_3 DOMAIN-CONTAINING PROTEIN"/>
    <property type="match status" value="1"/>
</dbReference>
<feature type="transmembrane region" description="Helical" evidence="1">
    <location>
        <begin position="162"/>
        <end position="181"/>
    </location>
</feature>
<dbReference type="GO" id="GO:0009103">
    <property type="term" value="P:lipopolysaccharide biosynthetic process"/>
    <property type="evidence" value="ECO:0007669"/>
    <property type="project" value="TreeGrafter"/>
</dbReference>
<dbReference type="AlphaFoldDB" id="A0A4V6N5P5"/>
<feature type="transmembrane region" description="Helical" evidence="1">
    <location>
        <begin position="12"/>
        <end position="35"/>
    </location>
</feature>
<dbReference type="PANTHER" id="PTHR23028">
    <property type="entry name" value="ACETYLTRANSFERASE"/>
    <property type="match status" value="1"/>
</dbReference>
<feature type="transmembrane region" description="Helical" evidence="1">
    <location>
        <begin position="254"/>
        <end position="275"/>
    </location>
</feature>
<protein>
    <submittedName>
        <fullName evidence="3">Acyltransferase</fullName>
    </submittedName>
</protein>
<feature type="domain" description="Acyltransferase 3" evidence="2">
    <location>
        <begin position="5"/>
        <end position="334"/>
    </location>
</feature>
<feature type="transmembrane region" description="Helical" evidence="1">
    <location>
        <begin position="130"/>
        <end position="150"/>
    </location>
</feature>
<feature type="transmembrane region" description="Helical" evidence="1">
    <location>
        <begin position="82"/>
        <end position="100"/>
    </location>
</feature>
<keyword evidence="3" id="KW-0808">Transferase</keyword>
<dbReference type="GO" id="GO:0016020">
    <property type="term" value="C:membrane"/>
    <property type="evidence" value="ECO:0007669"/>
    <property type="project" value="TreeGrafter"/>
</dbReference>
<keyword evidence="3" id="KW-0012">Acyltransferase</keyword>
<comment type="caution">
    <text evidence="3">The sequence shown here is derived from an EMBL/GenBank/DDBJ whole genome shotgun (WGS) entry which is preliminary data.</text>
</comment>
<keyword evidence="1" id="KW-0812">Transmembrane</keyword>
<keyword evidence="1" id="KW-0472">Membrane</keyword>
<reference evidence="3 4" key="1">
    <citation type="submission" date="2019-02" db="EMBL/GenBank/DDBJ databases">
        <title>Pedobacter sp. RP-1-13 sp. nov., isolated from Arctic soil.</title>
        <authorList>
            <person name="Dahal R.H."/>
        </authorList>
    </citation>
    <scope>NUCLEOTIDE SEQUENCE [LARGE SCALE GENOMIC DNA]</scope>
    <source>
        <strain evidence="3 4">RP-1-13</strain>
    </source>
</reference>
<name>A0A4V6N5P5_9SPHI</name>
<gene>
    <name evidence="3" type="ORF">EZ428_16405</name>
</gene>
<proteinExistence type="predicted"/>
<feature type="transmembrane region" description="Helical" evidence="1">
    <location>
        <begin position="287"/>
        <end position="306"/>
    </location>
</feature>
<feature type="transmembrane region" description="Helical" evidence="1">
    <location>
        <begin position="318"/>
        <end position="338"/>
    </location>
</feature>
<keyword evidence="4" id="KW-1185">Reference proteome</keyword>